<dbReference type="Pfam" id="PF00078">
    <property type="entry name" value="RVT_1"/>
    <property type="match status" value="1"/>
</dbReference>
<feature type="domain" description="Reverse transcriptase" evidence="1">
    <location>
        <begin position="240"/>
        <end position="310"/>
    </location>
</feature>
<dbReference type="AlphaFoldDB" id="A0A151SBD6"/>
<keyword evidence="3" id="KW-1185">Reference proteome</keyword>
<accession>A0A151SBD6</accession>
<dbReference type="PANTHER" id="PTHR24559">
    <property type="entry name" value="TRANSPOSON TY3-I GAG-POL POLYPROTEIN"/>
    <property type="match status" value="1"/>
</dbReference>
<dbReference type="SUPFAM" id="SSF50630">
    <property type="entry name" value="Acid proteases"/>
    <property type="match status" value="1"/>
</dbReference>
<dbReference type="CDD" id="cd00303">
    <property type="entry name" value="retropepsin_like"/>
    <property type="match status" value="1"/>
</dbReference>
<proteinExistence type="predicted"/>
<dbReference type="Gramene" id="C.cajan_25673.t">
    <property type="protein sequence ID" value="C.cajan_25673.t"/>
    <property type="gene ID" value="C.cajan_25673"/>
</dbReference>
<evidence type="ECO:0000259" key="1">
    <source>
        <dbReference type="Pfam" id="PF00078"/>
    </source>
</evidence>
<dbReference type="OMA" id="THRCKAG"/>
<dbReference type="Proteomes" id="UP000075243">
    <property type="component" value="Unassembled WGS sequence"/>
</dbReference>
<organism evidence="2 3">
    <name type="scientific">Cajanus cajan</name>
    <name type="common">Pigeon pea</name>
    <name type="synonym">Cajanus indicus</name>
    <dbReference type="NCBI Taxonomy" id="3821"/>
    <lineage>
        <taxon>Eukaryota</taxon>
        <taxon>Viridiplantae</taxon>
        <taxon>Streptophyta</taxon>
        <taxon>Embryophyta</taxon>
        <taxon>Tracheophyta</taxon>
        <taxon>Spermatophyta</taxon>
        <taxon>Magnoliopsida</taxon>
        <taxon>eudicotyledons</taxon>
        <taxon>Gunneridae</taxon>
        <taxon>Pentapetalae</taxon>
        <taxon>rosids</taxon>
        <taxon>fabids</taxon>
        <taxon>Fabales</taxon>
        <taxon>Fabaceae</taxon>
        <taxon>Papilionoideae</taxon>
        <taxon>50 kb inversion clade</taxon>
        <taxon>NPAAA clade</taxon>
        <taxon>indigoferoid/millettioid clade</taxon>
        <taxon>Phaseoleae</taxon>
        <taxon>Cajanus</taxon>
    </lineage>
</organism>
<sequence length="418" mass="47152">MVLIDTESSHNIIQPRLAKHLHLSTQPTSLFKVMVGNGAHILCQDYCPQVAISFQQHTFQVPLYLLPIEGADVVLGLAWLRTLGPVQADFSIPSFTFNHHFMPITITGETLHNPTQASFHQHQDSIASFHLLTICSVTTPPTISTNIHPSTTDPPPIFQQALSTLLQKFSQIFQQPHSLPPSRPHDHHIPLIPSSNPVNIKPYCYPHSQKDTMTSIISSMLHDGIIKPSTSPFSSPVLLVKKKDGTWRFCVDYRALNAITIRDRFPIPTIDELLDELGAARVFSKIDLRSCYHQIRVAPSDTYKTAFRTFDGHYEFLDILVYSESFDSHLSHLRIILNLLPSNQFYAKLSKCEFGVTSVEYLGHIINDQGVSPDATKIQAIVEWPAPRSLSTLCGFLGLSSTFREELRYYRRSSHQFT</sequence>
<dbReference type="InterPro" id="IPR053134">
    <property type="entry name" value="RNA-dir_DNA_polymerase"/>
</dbReference>
<dbReference type="SUPFAM" id="SSF56672">
    <property type="entry name" value="DNA/RNA polymerases"/>
    <property type="match status" value="1"/>
</dbReference>
<dbReference type="FunFam" id="3.30.70.270:FF:000003">
    <property type="entry name" value="Transposon Ty3-G Gag-Pol polyprotein"/>
    <property type="match status" value="1"/>
</dbReference>
<dbReference type="Gene3D" id="3.10.10.10">
    <property type="entry name" value="HIV Type 1 Reverse Transcriptase, subunit A, domain 1"/>
    <property type="match status" value="1"/>
</dbReference>
<evidence type="ECO:0000313" key="3">
    <source>
        <dbReference type="Proteomes" id="UP000075243"/>
    </source>
</evidence>
<dbReference type="EMBL" id="KQ483429">
    <property type="protein sequence ID" value="KYP52049.1"/>
    <property type="molecule type" value="Genomic_DNA"/>
</dbReference>
<dbReference type="PANTHER" id="PTHR24559:SF434">
    <property type="entry name" value="RNA-DIRECTED DNA POLYMERASE HOMOLOG"/>
    <property type="match status" value="1"/>
</dbReference>
<dbReference type="InterPro" id="IPR000477">
    <property type="entry name" value="RT_dom"/>
</dbReference>
<dbReference type="InterPro" id="IPR043128">
    <property type="entry name" value="Rev_trsase/Diguanyl_cyclase"/>
</dbReference>
<reference evidence="2" key="1">
    <citation type="journal article" date="2012" name="Nat. Biotechnol.">
        <title>Draft genome sequence of pigeonpea (Cajanus cajan), an orphan legume crop of resource-poor farmers.</title>
        <authorList>
            <person name="Varshney R.K."/>
            <person name="Chen W."/>
            <person name="Li Y."/>
            <person name="Bharti A.K."/>
            <person name="Saxena R.K."/>
            <person name="Schlueter J.A."/>
            <person name="Donoghue M.T."/>
            <person name="Azam S."/>
            <person name="Fan G."/>
            <person name="Whaley A.M."/>
            <person name="Farmer A.D."/>
            <person name="Sheridan J."/>
            <person name="Iwata A."/>
            <person name="Tuteja R."/>
            <person name="Penmetsa R.V."/>
            <person name="Wu W."/>
            <person name="Upadhyaya H.D."/>
            <person name="Yang S.P."/>
            <person name="Shah T."/>
            <person name="Saxena K.B."/>
            <person name="Michael T."/>
            <person name="McCombie W.R."/>
            <person name="Yang B."/>
            <person name="Zhang G."/>
            <person name="Yang H."/>
            <person name="Wang J."/>
            <person name="Spillane C."/>
            <person name="Cook D.R."/>
            <person name="May G.D."/>
            <person name="Xu X."/>
            <person name="Jackson S.A."/>
        </authorList>
    </citation>
    <scope>NUCLEOTIDE SEQUENCE [LARGE SCALE GENOMIC DNA]</scope>
</reference>
<dbReference type="CDD" id="cd01647">
    <property type="entry name" value="RT_LTR"/>
    <property type="match status" value="1"/>
</dbReference>
<dbReference type="InterPro" id="IPR021109">
    <property type="entry name" value="Peptidase_aspartic_dom_sf"/>
</dbReference>
<dbReference type="InterPro" id="IPR043502">
    <property type="entry name" value="DNA/RNA_pol_sf"/>
</dbReference>
<gene>
    <name evidence="2" type="ORF">KK1_026130</name>
</gene>
<protein>
    <submittedName>
        <fullName evidence="2">Transposon Ty3-I Gag-Pol polyprotein</fullName>
    </submittedName>
</protein>
<name>A0A151SBD6_CAJCA</name>
<dbReference type="Pfam" id="PF08284">
    <property type="entry name" value="RVP_2"/>
    <property type="match status" value="1"/>
</dbReference>
<dbReference type="Gene3D" id="2.40.70.10">
    <property type="entry name" value="Acid Proteases"/>
    <property type="match status" value="1"/>
</dbReference>
<dbReference type="Gene3D" id="3.30.70.270">
    <property type="match status" value="2"/>
</dbReference>
<evidence type="ECO:0000313" key="2">
    <source>
        <dbReference type="EMBL" id="KYP52049.1"/>
    </source>
</evidence>